<reference evidence="9" key="1">
    <citation type="journal article" date="2020" name="Fungal Divers.">
        <title>Resolving the Mortierellaceae phylogeny through synthesis of multi-gene phylogenetics and phylogenomics.</title>
        <authorList>
            <person name="Vandepol N."/>
            <person name="Liber J."/>
            <person name="Desiro A."/>
            <person name="Na H."/>
            <person name="Kennedy M."/>
            <person name="Barry K."/>
            <person name="Grigoriev I.V."/>
            <person name="Miller A.N."/>
            <person name="O'Donnell K."/>
            <person name="Stajich J.E."/>
            <person name="Bonito G."/>
        </authorList>
    </citation>
    <scope>NUCLEOTIDE SEQUENCE</scope>
    <source>
        <strain evidence="9">NRRL 2769</strain>
    </source>
</reference>
<dbReference type="GO" id="GO:0022857">
    <property type="term" value="F:transmembrane transporter activity"/>
    <property type="evidence" value="ECO:0007669"/>
    <property type="project" value="InterPro"/>
</dbReference>
<dbReference type="Gene3D" id="1.20.1250.20">
    <property type="entry name" value="MFS general substrate transporter like domains"/>
    <property type="match status" value="1"/>
</dbReference>
<dbReference type="AlphaFoldDB" id="A0A9P6MPR3"/>
<proteinExistence type="predicted"/>
<evidence type="ECO:0000256" key="1">
    <source>
        <dbReference type="ARBA" id="ARBA00004141"/>
    </source>
</evidence>
<feature type="transmembrane region" description="Helical" evidence="7">
    <location>
        <begin position="233"/>
        <end position="251"/>
    </location>
</feature>
<dbReference type="InterPro" id="IPR036259">
    <property type="entry name" value="MFS_trans_sf"/>
</dbReference>
<evidence type="ECO:0000256" key="7">
    <source>
        <dbReference type="SAM" id="Phobius"/>
    </source>
</evidence>
<evidence type="ECO:0000313" key="10">
    <source>
        <dbReference type="Proteomes" id="UP000703661"/>
    </source>
</evidence>
<sequence length="415" mass="44783">MFVISRALQGVGAANTVPTAMALIAINYPAGPERTKAFSVFGAFGGLGAVVGILMAGGLISSIGWQWIFRVSSFAAYFLLFLGFLVIPLTPPKSEKPKIDYFGAITATVGVTGIVYYISTGVEYGWASPKTLPVFIVGLLLVVSFVYIESKVDSPLMPLRVWKNKTFVASVALAFVQMAMFQGVIYYVNMVFQEVYGWTTIKTALGFLVHSLLAIVVFTILGRVLPRLPLKPIILTGFLLRCGTALMFSFVNEHTSYWRLSFPALIIHVFGVGFSMLPLQITAARDADNKDQGLVGAIYNTGLQLGGPFGVAILNVISISTNDNNDGAIDGGAALMKGYRNSFYGIIALGVFGFILAMIILPWDKPNRPTKKVVEETKDLEAGAPQGMEEMSTIDEQELDASKIESDGSTVASHN</sequence>
<name>A0A9P6MPR3_9FUNG</name>
<evidence type="ECO:0000259" key="8">
    <source>
        <dbReference type="PROSITE" id="PS50850"/>
    </source>
</evidence>
<dbReference type="InterPro" id="IPR011701">
    <property type="entry name" value="MFS"/>
</dbReference>
<feature type="transmembrane region" description="Helical" evidence="7">
    <location>
        <begin position="200"/>
        <end position="221"/>
    </location>
</feature>
<dbReference type="PANTHER" id="PTHR42718:SF9">
    <property type="entry name" value="MAJOR FACILITATOR SUPERFAMILY MULTIDRUG TRANSPORTER MFSC"/>
    <property type="match status" value="1"/>
</dbReference>
<feature type="transmembrane region" description="Helical" evidence="7">
    <location>
        <begin position="67"/>
        <end position="87"/>
    </location>
</feature>
<dbReference type="Proteomes" id="UP000703661">
    <property type="component" value="Unassembled WGS sequence"/>
</dbReference>
<evidence type="ECO:0000256" key="4">
    <source>
        <dbReference type="ARBA" id="ARBA00022989"/>
    </source>
</evidence>
<dbReference type="InterPro" id="IPR020846">
    <property type="entry name" value="MFS_dom"/>
</dbReference>
<dbReference type="Pfam" id="PF07690">
    <property type="entry name" value="MFS_1"/>
    <property type="match status" value="1"/>
</dbReference>
<feature type="transmembrane region" description="Helical" evidence="7">
    <location>
        <begin position="168"/>
        <end position="188"/>
    </location>
</feature>
<accession>A0A9P6MPR3</accession>
<feature type="transmembrane region" description="Helical" evidence="7">
    <location>
        <begin position="38"/>
        <end position="61"/>
    </location>
</feature>
<feature type="domain" description="Major facilitator superfamily (MFS) profile" evidence="8">
    <location>
        <begin position="1"/>
        <end position="365"/>
    </location>
</feature>
<evidence type="ECO:0000256" key="2">
    <source>
        <dbReference type="ARBA" id="ARBA00022448"/>
    </source>
</evidence>
<feature type="transmembrane region" description="Helical" evidence="7">
    <location>
        <begin position="131"/>
        <end position="148"/>
    </location>
</feature>
<evidence type="ECO:0000256" key="5">
    <source>
        <dbReference type="ARBA" id="ARBA00023136"/>
    </source>
</evidence>
<keyword evidence="5 7" id="KW-0472">Membrane</keyword>
<feature type="transmembrane region" description="Helical" evidence="7">
    <location>
        <begin position="99"/>
        <end position="119"/>
    </location>
</feature>
<protein>
    <recommendedName>
        <fullName evidence="8">Major facilitator superfamily (MFS) profile domain-containing protein</fullName>
    </recommendedName>
</protein>
<feature type="region of interest" description="Disordered" evidence="6">
    <location>
        <begin position="376"/>
        <end position="415"/>
    </location>
</feature>
<dbReference type="SUPFAM" id="SSF103473">
    <property type="entry name" value="MFS general substrate transporter"/>
    <property type="match status" value="1"/>
</dbReference>
<evidence type="ECO:0000256" key="3">
    <source>
        <dbReference type="ARBA" id="ARBA00022692"/>
    </source>
</evidence>
<dbReference type="EMBL" id="JAAAID010001626">
    <property type="protein sequence ID" value="KAG0009306.1"/>
    <property type="molecule type" value="Genomic_DNA"/>
</dbReference>
<keyword evidence="2" id="KW-0813">Transport</keyword>
<evidence type="ECO:0000313" key="9">
    <source>
        <dbReference type="EMBL" id="KAG0009306.1"/>
    </source>
</evidence>
<keyword evidence="10" id="KW-1185">Reference proteome</keyword>
<dbReference type="GO" id="GO:0016020">
    <property type="term" value="C:membrane"/>
    <property type="evidence" value="ECO:0007669"/>
    <property type="project" value="UniProtKB-SubCell"/>
</dbReference>
<comment type="caution">
    <text evidence="9">The sequence shown here is derived from an EMBL/GenBank/DDBJ whole genome shotgun (WGS) entry which is preliminary data.</text>
</comment>
<dbReference type="PROSITE" id="PS50850">
    <property type="entry name" value="MFS"/>
    <property type="match status" value="1"/>
</dbReference>
<dbReference type="PANTHER" id="PTHR42718">
    <property type="entry name" value="MAJOR FACILITATOR SUPERFAMILY MULTIDRUG TRANSPORTER MFSC"/>
    <property type="match status" value="1"/>
</dbReference>
<evidence type="ECO:0000256" key="6">
    <source>
        <dbReference type="SAM" id="MobiDB-lite"/>
    </source>
</evidence>
<keyword evidence="4 7" id="KW-1133">Transmembrane helix</keyword>
<organism evidence="9 10">
    <name type="scientific">Entomortierella chlamydospora</name>
    <dbReference type="NCBI Taxonomy" id="101097"/>
    <lineage>
        <taxon>Eukaryota</taxon>
        <taxon>Fungi</taxon>
        <taxon>Fungi incertae sedis</taxon>
        <taxon>Mucoromycota</taxon>
        <taxon>Mortierellomycotina</taxon>
        <taxon>Mortierellomycetes</taxon>
        <taxon>Mortierellales</taxon>
        <taxon>Mortierellaceae</taxon>
        <taxon>Entomortierella</taxon>
    </lineage>
</organism>
<dbReference type="Gene3D" id="1.20.1720.10">
    <property type="entry name" value="Multidrug resistance protein D"/>
    <property type="match status" value="1"/>
</dbReference>
<keyword evidence="3 7" id="KW-0812">Transmembrane</keyword>
<feature type="transmembrane region" description="Helical" evidence="7">
    <location>
        <begin position="343"/>
        <end position="363"/>
    </location>
</feature>
<comment type="subcellular location">
    <subcellularLocation>
        <location evidence="1">Membrane</location>
        <topology evidence="1">Multi-pass membrane protein</topology>
    </subcellularLocation>
</comment>
<feature type="transmembrane region" description="Helical" evidence="7">
    <location>
        <begin position="6"/>
        <end position="26"/>
    </location>
</feature>
<gene>
    <name evidence="9" type="ORF">BGZ80_002527</name>
</gene>
<feature type="transmembrane region" description="Helical" evidence="7">
    <location>
        <begin position="257"/>
        <end position="277"/>
    </location>
</feature>